<comment type="caution">
    <text evidence="1">The sequence shown here is derived from an EMBL/GenBank/DDBJ whole genome shotgun (WGS) entry which is preliminary data.</text>
</comment>
<keyword evidence="2" id="KW-1185">Reference proteome</keyword>
<protein>
    <submittedName>
        <fullName evidence="1">Uncharacterized protein</fullName>
    </submittedName>
</protein>
<dbReference type="EMBL" id="BMSZ01000001">
    <property type="protein sequence ID" value="GGS34311.1"/>
    <property type="molecule type" value="Genomic_DNA"/>
</dbReference>
<reference evidence="2" key="1">
    <citation type="journal article" date="2019" name="Int. J. Syst. Evol. Microbiol.">
        <title>The Global Catalogue of Microorganisms (GCM) 10K type strain sequencing project: providing services to taxonomists for standard genome sequencing and annotation.</title>
        <authorList>
            <consortium name="The Broad Institute Genomics Platform"/>
            <consortium name="The Broad Institute Genome Sequencing Center for Infectious Disease"/>
            <person name="Wu L."/>
            <person name="Ma J."/>
        </authorList>
    </citation>
    <scope>NUCLEOTIDE SEQUENCE [LARGE SCALE GENOMIC DNA]</scope>
    <source>
        <strain evidence="2">JCM 4350</strain>
    </source>
</reference>
<proteinExistence type="predicted"/>
<gene>
    <name evidence="1" type="ORF">GCM10010253_04770</name>
</gene>
<sequence>MPESGVPEGGEPACVGPLTNRQVSAGMAFFTDFVVTGAVRGADATSTPAEVTALLGDGFVESRTGLGQLLRCYDLVEVAWEREGDGLRGFYITVQAHRLDVPLPVDELAADLDRAGFPLVEVAPDGVGCRRFVRADSRVGVLVDEESGQVLALTAPAWFAPGPRGEPSPWPREAGRDRVRHLAGLGAAEREAWARRRQPDEADAAARWWWFLWTSCRQLLPGEGARRFGHDRSVWQELGLWLLDACELVGVLDRTDAVCETVRYGLLEPDAAVRACLDAVPVSRADVATRESTPYTRENLAAVNASRAAKRLTLAAGELLPRVRDRALRAEVEAWLELRTRLM</sequence>
<accession>A0ABQ2SM91</accession>
<evidence type="ECO:0000313" key="2">
    <source>
        <dbReference type="Proteomes" id="UP000659767"/>
    </source>
</evidence>
<name>A0ABQ2SM91_STRBA</name>
<dbReference type="Proteomes" id="UP000659767">
    <property type="component" value="Unassembled WGS sequence"/>
</dbReference>
<organism evidence="1 2">
    <name type="scientific">Streptomyces badius</name>
    <dbReference type="NCBI Taxonomy" id="1941"/>
    <lineage>
        <taxon>Bacteria</taxon>
        <taxon>Bacillati</taxon>
        <taxon>Actinomycetota</taxon>
        <taxon>Actinomycetes</taxon>
        <taxon>Kitasatosporales</taxon>
        <taxon>Streptomycetaceae</taxon>
        <taxon>Streptomyces</taxon>
    </lineage>
</organism>
<evidence type="ECO:0000313" key="1">
    <source>
        <dbReference type="EMBL" id="GGS34311.1"/>
    </source>
</evidence>